<feature type="region of interest" description="Disordered" evidence="1">
    <location>
        <begin position="19"/>
        <end position="42"/>
    </location>
</feature>
<keyword evidence="3" id="KW-1185">Reference proteome</keyword>
<dbReference type="Proteomes" id="UP000722485">
    <property type="component" value="Unassembled WGS sequence"/>
</dbReference>
<proteinExistence type="predicted"/>
<dbReference type="AlphaFoldDB" id="A0A9P5GY25"/>
<protein>
    <submittedName>
        <fullName evidence="2">Uncharacterized protein</fullName>
    </submittedName>
</protein>
<sequence length="113" mass="11866">MILSPHKALSQAYGFPGLSAYPRRTSVSSASPLDPDYAPNPTRLSRLPLLISMLDNAKSLRLDPVPGIPSAIQPSMFRPPSMPTVPQKSPRKSTFPVAAPAPAPLVGGLAPGN</sequence>
<evidence type="ECO:0000256" key="1">
    <source>
        <dbReference type="SAM" id="MobiDB-lite"/>
    </source>
</evidence>
<dbReference type="EMBL" id="JAANBB010000585">
    <property type="protein sequence ID" value="KAF7538761.1"/>
    <property type="molecule type" value="Genomic_DNA"/>
</dbReference>
<evidence type="ECO:0000313" key="2">
    <source>
        <dbReference type="EMBL" id="KAF7538761.1"/>
    </source>
</evidence>
<feature type="compositionally biased region" description="Low complexity" evidence="1">
    <location>
        <begin position="96"/>
        <end position="113"/>
    </location>
</feature>
<comment type="caution">
    <text evidence="2">The sequence shown here is derived from an EMBL/GenBank/DDBJ whole genome shotgun (WGS) entry which is preliminary data.</text>
</comment>
<accession>A0A9P5GY25</accession>
<name>A0A9P5GY25_9HYPO</name>
<reference evidence="2" key="1">
    <citation type="submission" date="2020-03" db="EMBL/GenBank/DDBJ databases">
        <title>Draft Genome Sequence of Cylindrodendrum hubeiense.</title>
        <authorList>
            <person name="Buettner E."/>
            <person name="Kellner H."/>
        </authorList>
    </citation>
    <scope>NUCLEOTIDE SEQUENCE</scope>
    <source>
        <strain evidence="2">IHI 201604</strain>
    </source>
</reference>
<feature type="region of interest" description="Disordered" evidence="1">
    <location>
        <begin position="70"/>
        <end position="113"/>
    </location>
</feature>
<organism evidence="2 3">
    <name type="scientific">Cylindrodendrum hubeiense</name>
    <dbReference type="NCBI Taxonomy" id="595255"/>
    <lineage>
        <taxon>Eukaryota</taxon>
        <taxon>Fungi</taxon>
        <taxon>Dikarya</taxon>
        <taxon>Ascomycota</taxon>
        <taxon>Pezizomycotina</taxon>
        <taxon>Sordariomycetes</taxon>
        <taxon>Hypocreomycetidae</taxon>
        <taxon>Hypocreales</taxon>
        <taxon>Nectriaceae</taxon>
        <taxon>Cylindrodendrum</taxon>
    </lineage>
</organism>
<gene>
    <name evidence="2" type="ORF">G7Z17_g12578</name>
</gene>
<evidence type="ECO:0000313" key="3">
    <source>
        <dbReference type="Proteomes" id="UP000722485"/>
    </source>
</evidence>